<dbReference type="PRINTS" id="PR00398">
    <property type="entry name" value="STRDHORMONER"/>
</dbReference>
<feature type="compositionally biased region" description="Low complexity" evidence="10">
    <location>
        <begin position="34"/>
        <end position="47"/>
    </location>
</feature>
<dbReference type="AlphaFoldDB" id="A0A2I2YEZ9"/>
<evidence type="ECO:0000256" key="3">
    <source>
        <dbReference type="ARBA" id="ARBA00022833"/>
    </source>
</evidence>
<dbReference type="InterPro" id="IPR001723">
    <property type="entry name" value="Nuclear_hrmn_rcpt"/>
</dbReference>
<keyword evidence="5 9" id="KW-0238">DNA-binding</keyword>
<dbReference type="FunFam" id="1.10.565.10:FF:000009">
    <property type="entry name" value="estrogen-related receptor gamma isoform X1"/>
    <property type="match status" value="1"/>
</dbReference>
<dbReference type="EMBL" id="CABD030008867">
    <property type="status" value="NOT_ANNOTATED_CDS"/>
    <property type="molecule type" value="Genomic_DNA"/>
</dbReference>
<keyword evidence="4 9" id="KW-0805">Transcription regulation</keyword>
<dbReference type="PROSITE" id="PS00031">
    <property type="entry name" value="NUCLEAR_REC_DBD_1"/>
    <property type="match status" value="1"/>
</dbReference>
<dbReference type="GO" id="GO:0003700">
    <property type="term" value="F:DNA-binding transcription factor activity"/>
    <property type="evidence" value="ECO:0007669"/>
    <property type="project" value="InterPro"/>
</dbReference>
<evidence type="ECO:0000313" key="14">
    <source>
        <dbReference type="Proteomes" id="UP000001519"/>
    </source>
</evidence>
<dbReference type="GO" id="GO:0005654">
    <property type="term" value="C:nucleoplasm"/>
    <property type="evidence" value="ECO:0007669"/>
    <property type="project" value="UniProtKB-ARBA"/>
</dbReference>
<dbReference type="Gene3D" id="3.30.50.10">
    <property type="entry name" value="Erythroid Transcription Factor GATA-1, subunit A"/>
    <property type="match status" value="1"/>
</dbReference>
<dbReference type="PROSITE" id="PS51843">
    <property type="entry name" value="NR_LBD"/>
    <property type="match status" value="1"/>
</dbReference>
<dbReference type="InterPro" id="IPR000536">
    <property type="entry name" value="Nucl_hrmn_rcpt_lig-bd"/>
</dbReference>
<feature type="domain" description="Nuclear receptor" evidence="11">
    <location>
        <begin position="102"/>
        <end position="133"/>
    </location>
</feature>
<gene>
    <name evidence="13" type="primary">ESRRG</name>
</gene>
<evidence type="ECO:0000256" key="4">
    <source>
        <dbReference type="ARBA" id="ARBA00023015"/>
    </source>
</evidence>
<keyword evidence="6 9" id="KW-0804">Transcription</keyword>
<dbReference type="Pfam" id="PF00104">
    <property type="entry name" value="Hormone_recep"/>
    <property type="match status" value="1"/>
</dbReference>
<dbReference type="SMART" id="SM00430">
    <property type="entry name" value="HOLI"/>
    <property type="match status" value="1"/>
</dbReference>
<sequence>MSNKDRHIDSSCSSFIKTEPSSPASLTDSVNHHSPGGSSDASGSYSSTMNGHQNGLDSPPLYPSAPILGGSGPVRKLYDDCSSTIVEDPQTKCEYMLNSMPKRLCLVCGDIASGYHYGVASCEACKAFFKRTIQGVRLDRVRGGRQKYKRRIDAENSPYLNPQLVQPAKKPYNKIVSHLLVAEPEKIYAMPDPTVPDSDIKALTTLCDLADRELVVIIGWAKHIPGFSTLSLADQMSLLQSAWMEILILGVVYRSLSFEDELVYADDYIMDEDQSKLAGLLDLNNAILQLVKKYKSMKLEKEEFVTLKAIALANSDSMHIEDVEAVQKLQDVLHEALQDYEAGQHMEDPRRAGKMLMTLPLLRQTSTKAVQHFYNIKLEGKVPMHKLFLEMLEAKV</sequence>
<evidence type="ECO:0000256" key="8">
    <source>
        <dbReference type="ARBA" id="ARBA00023242"/>
    </source>
</evidence>
<proteinExistence type="inferred from homology"/>
<dbReference type="Ensembl" id="ENSGGOT00000049730.1">
    <property type="protein sequence ID" value="ENSGGOP00000033472.1"/>
    <property type="gene ID" value="ENSGGOG00000010263.3"/>
</dbReference>
<evidence type="ECO:0000256" key="7">
    <source>
        <dbReference type="ARBA" id="ARBA00023170"/>
    </source>
</evidence>
<dbReference type="SMART" id="SM00399">
    <property type="entry name" value="ZnF_C4"/>
    <property type="match status" value="1"/>
</dbReference>
<dbReference type="PANTHER" id="PTHR48092">
    <property type="entry name" value="KNIRPS-RELATED PROTEIN-RELATED"/>
    <property type="match status" value="1"/>
</dbReference>
<evidence type="ECO:0000256" key="10">
    <source>
        <dbReference type="SAM" id="MobiDB-lite"/>
    </source>
</evidence>
<dbReference type="CDD" id="cd06946">
    <property type="entry name" value="NR_LBD_ERR"/>
    <property type="match status" value="1"/>
</dbReference>
<feature type="domain" description="NR LBD" evidence="12">
    <location>
        <begin position="171"/>
        <end position="395"/>
    </location>
</feature>
<protein>
    <submittedName>
        <fullName evidence="13">Estrogen related receptor gamma</fullName>
    </submittedName>
</protein>
<dbReference type="Proteomes" id="UP000001519">
    <property type="component" value="Chromosome 1"/>
</dbReference>
<dbReference type="InterPro" id="IPR050200">
    <property type="entry name" value="Nuclear_hormone_rcpt_NR3"/>
</dbReference>
<keyword evidence="14" id="KW-1185">Reference proteome</keyword>
<dbReference type="InterPro" id="IPR001628">
    <property type="entry name" value="Znf_hrmn_rcpt"/>
</dbReference>
<dbReference type="GO" id="GO:0008270">
    <property type="term" value="F:zinc ion binding"/>
    <property type="evidence" value="ECO:0007669"/>
    <property type="project" value="UniProtKB-KW"/>
</dbReference>
<keyword evidence="2 9" id="KW-0863">Zinc-finger</keyword>
<keyword evidence="3 9" id="KW-0862">Zinc</keyword>
<reference evidence="13" key="3">
    <citation type="submission" date="2025-08" db="UniProtKB">
        <authorList>
            <consortium name="Ensembl"/>
        </authorList>
    </citation>
    <scope>IDENTIFICATION</scope>
</reference>
<dbReference type="EMBL" id="CABD030008869">
    <property type="status" value="NOT_ANNOTATED_CDS"/>
    <property type="molecule type" value="Genomic_DNA"/>
</dbReference>
<evidence type="ECO:0000256" key="5">
    <source>
        <dbReference type="ARBA" id="ARBA00023125"/>
    </source>
</evidence>
<dbReference type="EMBL" id="CABD030008868">
    <property type="status" value="NOT_ANNOTATED_CDS"/>
    <property type="molecule type" value="Genomic_DNA"/>
</dbReference>
<evidence type="ECO:0000256" key="2">
    <source>
        <dbReference type="ARBA" id="ARBA00022771"/>
    </source>
</evidence>
<dbReference type="EMBL" id="CABD030008866">
    <property type="status" value="NOT_ANNOTATED_CDS"/>
    <property type="molecule type" value="Genomic_DNA"/>
</dbReference>
<evidence type="ECO:0000259" key="12">
    <source>
        <dbReference type="PROSITE" id="PS51843"/>
    </source>
</evidence>
<dbReference type="SUPFAM" id="SSF48508">
    <property type="entry name" value="Nuclear receptor ligand-binding domain"/>
    <property type="match status" value="1"/>
</dbReference>
<dbReference type="InterPro" id="IPR013088">
    <property type="entry name" value="Znf_NHR/GATA"/>
</dbReference>
<dbReference type="EMBL" id="CABD030008870">
    <property type="status" value="NOT_ANNOTATED_CDS"/>
    <property type="molecule type" value="Genomic_DNA"/>
</dbReference>
<evidence type="ECO:0000256" key="1">
    <source>
        <dbReference type="ARBA" id="ARBA00022723"/>
    </source>
</evidence>
<keyword evidence="7 9" id="KW-0675">Receptor</keyword>
<dbReference type="EMBL" id="CABD030008865">
    <property type="status" value="NOT_ANNOTATED_CDS"/>
    <property type="molecule type" value="Genomic_DNA"/>
</dbReference>
<dbReference type="PROSITE" id="PS51030">
    <property type="entry name" value="NUCLEAR_REC_DBD_2"/>
    <property type="match status" value="1"/>
</dbReference>
<feature type="compositionally biased region" description="Polar residues" evidence="10">
    <location>
        <begin position="10"/>
        <end position="29"/>
    </location>
</feature>
<accession>A0A2I2YEZ9</accession>
<dbReference type="Pfam" id="PF00105">
    <property type="entry name" value="zf-C4"/>
    <property type="match status" value="1"/>
</dbReference>
<dbReference type="EMBL" id="CABD030008863">
    <property type="status" value="NOT_ANNOTATED_CDS"/>
    <property type="molecule type" value="Genomic_DNA"/>
</dbReference>
<keyword evidence="1 9" id="KW-0479">Metal-binding</keyword>
<dbReference type="InterPro" id="IPR035500">
    <property type="entry name" value="NHR-like_dom_sf"/>
</dbReference>
<dbReference type="FunFam" id="3.30.50.10:FF:000092">
    <property type="entry name" value="Steroid hormone receptor ERR1"/>
    <property type="match status" value="1"/>
</dbReference>
<organism evidence="13 14">
    <name type="scientific">Gorilla gorilla gorilla</name>
    <name type="common">Western lowland gorilla</name>
    <dbReference type="NCBI Taxonomy" id="9595"/>
    <lineage>
        <taxon>Eukaryota</taxon>
        <taxon>Metazoa</taxon>
        <taxon>Chordata</taxon>
        <taxon>Craniata</taxon>
        <taxon>Vertebrata</taxon>
        <taxon>Euteleostomi</taxon>
        <taxon>Mammalia</taxon>
        <taxon>Eutheria</taxon>
        <taxon>Euarchontoglires</taxon>
        <taxon>Primates</taxon>
        <taxon>Haplorrhini</taxon>
        <taxon>Catarrhini</taxon>
        <taxon>Hominidae</taxon>
        <taxon>Gorilla</taxon>
    </lineage>
</organism>
<dbReference type="EMBL" id="CABD030008864">
    <property type="status" value="NOT_ANNOTATED_CDS"/>
    <property type="molecule type" value="Genomic_DNA"/>
</dbReference>
<dbReference type="GeneTree" id="ENSGT00940000153433"/>
<dbReference type="Bgee" id="ENSGGOG00000010263">
    <property type="expression patterns" value="Expressed in adult mammalian kidney and 5 other cell types or tissues"/>
</dbReference>
<keyword evidence="8 9" id="KW-0539">Nucleus</keyword>
<dbReference type="PRINTS" id="PR00047">
    <property type="entry name" value="STROIDFINGER"/>
</dbReference>
<feature type="region of interest" description="Disordered" evidence="10">
    <location>
        <begin position="1"/>
        <end position="65"/>
    </location>
</feature>
<name>A0A2I2YEZ9_GORGO</name>
<evidence type="ECO:0000256" key="6">
    <source>
        <dbReference type="ARBA" id="ARBA00023163"/>
    </source>
</evidence>
<evidence type="ECO:0000256" key="9">
    <source>
        <dbReference type="RuleBase" id="RU004334"/>
    </source>
</evidence>
<comment type="similarity">
    <text evidence="9">Belongs to the nuclear hormone receptor family.</text>
</comment>
<comment type="subcellular location">
    <subcellularLocation>
        <location evidence="9">Nucleus</location>
    </subcellularLocation>
</comment>
<reference evidence="14" key="1">
    <citation type="submission" date="2011-05" db="EMBL/GenBank/DDBJ databases">
        <title>Insights into the evolution of the great apes provided by the gorilla genome.</title>
        <authorList>
            <person name="Scally A."/>
        </authorList>
    </citation>
    <scope>NUCLEOTIDE SEQUENCE [LARGE SCALE GENOMIC DNA]</scope>
</reference>
<dbReference type="GO" id="GO:1990837">
    <property type="term" value="F:sequence-specific double-stranded DNA binding"/>
    <property type="evidence" value="ECO:0007669"/>
    <property type="project" value="UniProtKB-ARBA"/>
</dbReference>
<evidence type="ECO:0000259" key="11">
    <source>
        <dbReference type="PROSITE" id="PS51030"/>
    </source>
</evidence>
<dbReference type="SUPFAM" id="SSF57716">
    <property type="entry name" value="Glucocorticoid receptor-like (DNA-binding domain)"/>
    <property type="match status" value="1"/>
</dbReference>
<reference evidence="13" key="4">
    <citation type="submission" date="2025-09" db="UniProtKB">
        <authorList>
            <consortium name="Ensembl"/>
        </authorList>
    </citation>
    <scope>IDENTIFICATION</scope>
</reference>
<dbReference type="Gene3D" id="1.10.565.10">
    <property type="entry name" value="Retinoid X Receptor"/>
    <property type="match status" value="1"/>
</dbReference>
<reference evidence="13 14" key="2">
    <citation type="journal article" date="2012" name="Nature">
        <title>Insights into hominid evolution from the gorilla genome sequence.</title>
        <authorList>
            <person name="Scally A."/>
            <person name="Dutheil J.Y."/>
            <person name="Hillier L.W."/>
            <person name="Jordan G.E."/>
            <person name="Goodhead I."/>
            <person name="Herrero J."/>
            <person name="Hobolth A."/>
            <person name="Lappalainen T."/>
            <person name="Mailund T."/>
            <person name="Marques-Bonet T."/>
            <person name="McCarthy S."/>
            <person name="Montgomery S.H."/>
            <person name="Schwalie P.C."/>
            <person name="Tang Y.A."/>
            <person name="Ward M.C."/>
            <person name="Xue Y."/>
            <person name="Yngvadottir B."/>
            <person name="Alkan C."/>
            <person name="Andersen L.N."/>
            <person name="Ayub Q."/>
            <person name="Ball E.V."/>
            <person name="Beal K."/>
            <person name="Bradley B.J."/>
            <person name="Chen Y."/>
            <person name="Clee C.M."/>
            <person name="Fitzgerald S."/>
            <person name="Graves T.A."/>
            <person name="Gu Y."/>
            <person name="Heath P."/>
            <person name="Heger A."/>
            <person name="Karakoc E."/>
            <person name="Kolb-Kokocinski A."/>
            <person name="Laird G.K."/>
            <person name="Lunter G."/>
            <person name="Meader S."/>
            <person name="Mort M."/>
            <person name="Mullikin J.C."/>
            <person name="Munch K."/>
            <person name="O'Connor T.D."/>
            <person name="Phillips A.D."/>
            <person name="Prado-Martinez J."/>
            <person name="Rogers A.S."/>
            <person name="Sajjadian S."/>
            <person name="Schmidt D."/>
            <person name="Shaw K."/>
            <person name="Simpson J.T."/>
            <person name="Stenson P.D."/>
            <person name="Turner D.J."/>
            <person name="Vigilant L."/>
            <person name="Vilella A.J."/>
            <person name="Whitener W."/>
            <person name="Zhu B."/>
            <person name="Cooper D.N."/>
            <person name="de Jong P."/>
            <person name="Dermitzakis E.T."/>
            <person name="Eichler E.E."/>
            <person name="Flicek P."/>
            <person name="Goldman N."/>
            <person name="Mundy N.I."/>
            <person name="Ning Z."/>
            <person name="Odom D.T."/>
            <person name="Ponting C.P."/>
            <person name="Quail M.A."/>
            <person name="Ryder O.A."/>
            <person name="Searle S.M."/>
            <person name="Warren W.C."/>
            <person name="Wilson R.K."/>
            <person name="Schierup M.H."/>
            <person name="Rogers J."/>
            <person name="Tyler-Smith C."/>
            <person name="Durbin R."/>
        </authorList>
    </citation>
    <scope>NUCLEOTIDE SEQUENCE [LARGE SCALE GENOMIC DNA]</scope>
</reference>
<evidence type="ECO:0000313" key="13">
    <source>
        <dbReference type="Ensembl" id="ENSGGOP00000033472.1"/>
    </source>
</evidence>
<dbReference type="SMR" id="A0A2I2YEZ9"/>